<name>A0A0F9L8M4_9ZZZZ</name>
<comment type="caution">
    <text evidence="1">The sequence shown here is derived from an EMBL/GenBank/DDBJ whole genome shotgun (WGS) entry which is preliminary data.</text>
</comment>
<organism evidence="1">
    <name type="scientific">marine sediment metagenome</name>
    <dbReference type="NCBI Taxonomy" id="412755"/>
    <lineage>
        <taxon>unclassified sequences</taxon>
        <taxon>metagenomes</taxon>
        <taxon>ecological metagenomes</taxon>
    </lineage>
</organism>
<gene>
    <name evidence="1" type="ORF">LCGC14_1542790</name>
</gene>
<dbReference type="AlphaFoldDB" id="A0A0F9L8M4"/>
<evidence type="ECO:0000313" key="1">
    <source>
        <dbReference type="EMBL" id="KKM60345.1"/>
    </source>
</evidence>
<proteinExistence type="predicted"/>
<accession>A0A0F9L8M4</accession>
<sequence length="69" mass="7377">MTKHSTTSPMCGNCGLAVRALDPGYDVAAAATFHGPDGVARPYAPEDVRCTKHGGYPRESHCCLDWKAQ</sequence>
<dbReference type="EMBL" id="LAZR01011695">
    <property type="protein sequence ID" value="KKM60345.1"/>
    <property type="molecule type" value="Genomic_DNA"/>
</dbReference>
<reference evidence="1" key="1">
    <citation type="journal article" date="2015" name="Nature">
        <title>Complex archaea that bridge the gap between prokaryotes and eukaryotes.</title>
        <authorList>
            <person name="Spang A."/>
            <person name="Saw J.H."/>
            <person name="Jorgensen S.L."/>
            <person name="Zaremba-Niedzwiedzka K."/>
            <person name="Martijn J."/>
            <person name="Lind A.E."/>
            <person name="van Eijk R."/>
            <person name="Schleper C."/>
            <person name="Guy L."/>
            <person name="Ettema T.J."/>
        </authorList>
    </citation>
    <scope>NUCLEOTIDE SEQUENCE</scope>
</reference>
<protein>
    <submittedName>
        <fullName evidence="1">Uncharacterized protein</fullName>
    </submittedName>
</protein>